<gene>
    <name evidence="4" type="ORF">IFK94_06035</name>
</gene>
<dbReference type="PANTHER" id="PTHR43111">
    <property type="entry name" value="ALDEHYDE DEHYDROGENASE B-RELATED"/>
    <property type="match status" value="1"/>
</dbReference>
<dbReference type="InterPro" id="IPR016163">
    <property type="entry name" value="Ald_DH_C"/>
</dbReference>
<organism evidence="4 5">
    <name type="scientific">Candidatus Polarisedimenticola svalbardensis</name>
    <dbReference type="NCBI Taxonomy" id="2886004"/>
    <lineage>
        <taxon>Bacteria</taxon>
        <taxon>Pseudomonadati</taxon>
        <taxon>Acidobacteriota</taxon>
        <taxon>Candidatus Polarisedimenticolia</taxon>
        <taxon>Candidatus Polarisedimenticolales</taxon>
        <taxon>Candidatus Polarisedimenticolaceae</taxon>
        <taxon>Candidatus Polarisedimenticola</taxon>
    </lineage>
</organism>
<comment type="caution">
    <text evidence="4">The sequence shown here is derived from an EMBL/GenBank/DDBJ whole genome shotgun (WGS) entry which is preliminary data.</text>
</comment>
<dbReference type="InterPro" id="IPR015590">
    <property type="entry name" value="Aldehyde_DH_dom"/>
</dbReference>
<keyword evidence="1" id="KW-0560">Oxidoreductase</keyword>
<accession>A0A8J6XZC9</accession>
<sequence>MKTLKSLVQGRWHEADSGFANLVNPSNGETVARASSAGIDFPAAYAFARDTGGPALRALTVARRGELLKEVSRAIHQHRDELIALSLLNSGATRKDAKFDLDGATGTLAYYASLARDGGDARFVSLDGGMQLGRTARFWGRHLLVPRQGVAVHINAFNFPAWGFAEKAAQAILAGMPVITKPATSTALVTERCIEIIHEAGILPQGAMSLICGSTGDLLSLLGGQDVLAFTGSADTALKLRSYPNLLSSNTRANLEADSLNAAVLGPGVSDDSDTWDLFLADVFREMTQKTGQKCTAVRRIMVPSDRLASVREALCDRLSGIVVGNPADSSVNMGPLSTADQLQDAVNGIALLRESAELVFGTGERCDGVGAEPGTGFYMAPVLLEAGDPAGSPTLHQHEVFGPVATLMPYDGSPAEASRLVAMAGGTLVTSLYCDDQEFVESFTAETGAFTGRLYLGSKKMADQAPGSGVALPQSLHGGPGRAGGGEELGGLRGIALYSQPVAVQGSRPMVDKLCGEFHSR</sequence>
<dbReference type="Pfam" id="PF00171">
    <property type="entry name" value="Aldedh"/>
    <property type="match status" value="1"/>
</dbReference>
<evidence type="ECO:0000259" key="3">
    <source>
        <dbReference type="Pfam" id="PF00171"/>
    </source>
</evidence>
<dbReference type="Gene3D" id="3.40.605.10">
    <property type="entry name" value="Aldehyde Dehydrogenase, Chain A, domain 1"/>
    <property type="match status" value="1"/>
</dbReference>
<dbReference type="Gene3D" id="3.40.309.10">
    <property type="entry name" value="Aldehyde Dehydrogenase, Chain A, domain 2"/>
    <property type="match status" value="1"/>
</dbReference>
<dbReference type="PANTHER" id="PTHR43111:SF1">
    <property type="entry name" value="ALDEHYDE DEHYDROGENASE B-RELATED"/>
    <property type="match status" value="1"/>
</dbReference>
<dbReference type="EMBL" id="JACXWD010000014">
    <property type="protein sequence ID" value="MBD3867667.1"/>
    <property type="molecule type" value="Genomic_DNA"/>
</dbReference>
<dbReference type="SUPFAM" id="SSF53720">
    <property type="entry name" value="ALDH-like"/>
    <property type="match status" value="1"/>
</dbReference>
<evidence type="ECO:0000313" key="5">
    <source>
        <dbReference type="Proteomes" id="UP000648239"/>
    </source>
</evidence>
<evidence type="ECO:0000313" key="4">
    <source>
        <dbReference type="EMBL" id="MBD3867667.1"/>
    </source>
</evidence>
<reference evidence="4 5" key="1">
    <citation type="submission" date="2020-08" db="EMBL/GenBank/DDBJ databases">
        <title>Acidobacteriota in marine sediments use diverse sulfur dissimilation pathways.</title>
        <authorList>
            <person name="Wasmund K."/>
        </authorList>
    </citation>
    <scope>NUCLEOTIDE SEQUENCE [LARGE SCALE GENOMIC DNA]</scope>
    <source>
        <strain evidence="4">MAG AM4</strain>
    </source>
</reference>
<dbReference type="GO" id="GO:0016620">
    <property type="term" value="F:oxidoreductase activity, acting on the aldehyde or oxo group of donors, NAD or NADP as acceptor"/>
    <property type="evidence" value="ECO:0007669"/>
    <property type="project" value="InterPro"/>
</dbReference>
<protein>
    <submittedName>
        <fullName evidence="4">3,4-dehydroadipyl-CoA semialdehyde dehydrogenase</fullName>
    </submittedName>
</protein>
<dbReference type="InterPro" id="IPR016162">
    <property type="entry name" value="Ald_DH_N"/>
</dbReference>
<feature type="domain" description="Aldehyde dehydrogenase" evidence="3">
    <location>
        <begin position="12"/>
        <end position="451"/>
    </location>
</feature>
<evidence type="ECO:0000256" key="2">
    <source>
        <dbReference type="SAM" id="MobiDB-lite"/>
    </source>
</evidence>
<evidence type="ECO:0000256" key="1">
    <source>
        <dbReference type="ARBA" id="ARBA00023002"/>
    </source>
</evidence>
<dbReference type="AlphaFoldDB" id="A0A8J6XZC9"/>
<name>A0A8J6XZC9_9BACT</name>
<feature type="region of interest" description="Disordered" evidence="2">
    <location>
        <begin position="467"/>
        <end position="486"/>
    </location>
</feature>
<proteinExistence type="predicted"/>
<dbReference type="InterPro" id="IPR016161">
    <property type="entry name" value="Ald_DH/histidinol_DH"/>
</dbReference>
<dbReference type="NCBIfam" id="NF008868">
    <property type="entry name" value="PRK11903.1"/>
    <property type="match status" value="1"/>
</dbReference>
<dbReference type="Proteomes" id="UP000648239">
    <property type="component" value="Unassembled WGS sequence"/>
</dbReference>